<feature type="domain" description="EGF-like" evidence="17">
    <location>
        <begin position="1286"/>
        <end position="1322"/>
    </location>
</feature>
<keyword evidence="7 16" id="KW-0732">Signal</keyword>
<comment type="subcellular location">
    <subcellularLocation>
        <location evidence="1">Apical cell membrane</location>
        <topology evidence="1">Single-pass type I membrane protein</topology>
    </subcellularLocation>
</comment>
<dbReference type="FunFam" id="2.10.25.10:FF:000499">
    <property type="entry name" value="Predicted protein"/>
    <property type="match status" value="1"/>
</dbReference>
<dbReference type="GO" id="GO:0009967">
    <property type="term" value="P:positive regulation of signal transduction"/>
    <property type="evidence" value="ECO:0007669"/>
    <property type="project" value="UniProtKB-ARBA"/>
</dbReference>
<gene>
    <name evidence="19" type="ORF">PMEA_00033319</name>
</gene>
<dbReference type="GO" id="GO:0005911">
    <property type="term" value="C:cell-cell junction"/>
    <property type="evidence" value="ECO:0007669"/>
    <property type="project" value="UniProtKB-ARBA"/>
</dbReference>
<evidence type="ECO:0000256" key="2">
    <source>
        <dbReference type="ARBA" id="ARBA00022473"/>
    </source>
</evidence>
<dbReference type="SMART" id="SM00216">
    <property type="entry name" value="VWD"/>
    <property type="match status" value="1"/>
</dbReference>
<comment type="caution">
    <text evidence="19">The sequence shown here is derived from an EMBL/GenBank/DDBJ whole genome shotgun (WGS) entry which is preliminary data.</text>
</comment>
<evidence type="ECO:0000256" key="6">
    <source>
        <dbReference type="ARBA" id="ARBA00022692"/>
    </source>
</evidence>
<feature type="disulfide bond" evidence="14">
    <location>
        <begin position="1174"/>
        <end position="1184"/>
    </location>
</feature>
<feature type="disulfide bond" evidence="14">
    <location>
        <begin position="1137"/>
        <end position="1147"/>
    </location>
</feature>
<name>A0AAU9W6F2_9CNID</name>
<feature type="disulfide bond" evidence="14">
    <location>
        <begin position="1312"/>
        <end position="1321"/>
    </location>
</feature>
<dbReference type="Gene3D" id="2.10.25.10">
    <property type="entry name" value="Laminin"/>
    <property type="match status" value="11"/>
</dbReference>
<feature type="region of interest" description="Disordered" evidence="15">
    <location>
        <begin position="619"/>
        <end position="643"/>
    </location>
</feature>
<feature type="domain" description="EGF-like" evidence="17">
    <location>
        <begin position="1055"/>
        <end position="1094"/>
    </location>
</feature>
<feature type="domain" description="EGF-like" evidence="17">
    <location>
        <begin position="1170"/>
        <end position="1205"/>
    </location>
</feature>
<dbReference type="FunFam" id="2.10.25.10:FF:000004">
    <property type="entry name" value="Neurogenic locus notch 1"/>
    <property type="match status" value="1"/>
</dbReference>
<feature type="chain" id="PRO_5043773605" evidence="16">
    <location>
        <begin position="23"/>
        <end position="1482"/>
    </location>
</feature>
<dbReference type="GO" id="GO:0002064">
    <property type="term" value="P:epithelial cell development"/>
    <property type="evidence" value="ECO:0007669"/>
    <property type="project" value="UniProtKB-ARBA"/>
</dbReference>
<dbReference type="PANTHER" id="PTHR12916:SF13">
    <property type="entry name" value="SUSHI, VON WILLEBRAND FACTOR TYPE A, EGF AND PENTRAXIN DOMAIN-CONTAINING PROTEIN 1-LIKE"/>
    <property type="match status" value="1"/>
</dbReference>
<evidence type="ECO:0000256" key="5">
    <source>
        <dbReference type="ARBA" id="ARBA00022553"/>
    </source>
</evidence>
<dbReference type="GO" id="GO:0005112">
    <property type="term" value="F:Notch binding"/>
    <property type="evidence" value="ECO:0007669"/>
    <property type="project" value="TreeGrafter"/>
</dbReference>
<feature type="domain" description="EGF-like" evidence="17">
    <location>
        <begin position="1400"/>
        <end position="1436"/>
    </location>
</feature>
<dbReference type="GO" id="GO:0048592">
    <property type="term" value="P:eye morphogenesis"/>
    <property type="evidence" value="ECO:0007669"/>
    <property type="project" value="UniProtKB-ARBA"/>
</dbReference>
<keyword evidence="13" id="KW-0325">Glycoprotein</keyword>
<evidence type="ECO:0000313" key="20">
    <source>
        <dbReference type="Proteomes" id="UP001159428"/>
    </source>
</evidence>
<keyword evidence="9" id="KW-0221">Differentiation</keyword>
<dbReference type="InterPro" id="IPR001846">
    <property type="entry name" value="VWF_type-D"/>
</dbReference>
<dbReference type="SMART" id="SM00274">
    <property type="entry name" value="FOLN"/>
    <property type="match status" value="6"/>
</dbReference>
<dbReference type="Gene3D" id="2.60.120.260">
    <property type="entry name" value="Galactose-binding domain-like"/>
    <property type="match status" value="1"/>
</dbReference>
<dbReference type="PRINTS" id="PR00010">
    <property type="entry name" value="EGFBLOOD"/>
</dbReference>
<dbReference type="Pfam" id="PF23283">
    <property type="entry name" value="D8C_UMOD"/>
    <property type="match status" value="1"/>
</dbReference>
<evidence type="ECO:0000256" key="14">
    <source>
        <dbReference type="PROSITE-ProRule" id="PRU00076"/>
    </source>
</evidence>
<dbReference type="GO" id="GO:0048638">
    <property type="term" value="P:regulation of developmental growth"/>
    <property type="evidence" value="ECO:0007669"/>
    <property type="project" value="UniProtKB-ARBA"/>
</dbReference>
<feature type="disulfide bond" evidence="14">
    <location>
        <begin position="1350"/>
        <end position="1359"/>
    </location>
</feature>
<keyword evidence="11" id="KW-0472">Membrane</keyword>
<dbReference type="SUPFAM" id="SSF57184">
    <property type="entry name" value="Growth factor receptor domain"/>
    <property type="match status" value="2"/>
</dbReference>
<evidence type="ECO:0000256" key="11">
    <source>
        <dbReference type="ARBA" id="ARBA00023136"/>
    </source>
</evidence>
<feature type="domain" description="EGF-like" evidence="17">
    <location>
        <begin position="1362"/>
        <end position="1398"/>
    </location>
</feature>
<dbReference type="FunFam" id="2.10.25.10:FF:000001">
    <property type="entry name" value="Tenascin C"/>
    <property type="match status" value="1"/>
</dbReference>
<comment type="caution">
    <text evidence="14">Lacks conserved residue(s) required for the propagation of feature annotation.</text>
</comment>
<feature type="domain" description="EGF-like" evidence="17">
    <location>
        <begin position="1247"/>
        <end position="1284"/>
    </location>
</feature>
<feature type="disulfide bond" evidence="14">
    <location>
        <begin position="1274"/>
        <end position="1283"/>
    </location>
</feature>
<feature type="disulfide bond" evidence="14">
    <location>
        <begin position="1195"/>
        <end position="1204"/>
    </location>
</feature>
<dbReference type="GO" id="GO:0060255">
    <property type="term" value="P:regulation of macromolecule metabolic process"/>
    <property type="evidence" value="ECO:0007669"/>
    <property type="project" value="UniProtKB-ARBA"/>
</dbReference>
<dbReference type="PROSITE" id="PS00010">
    <property type="entry name" value="ASX_HYDROXYL"/>
    <property type="match status" value="9"/>
</dbReference>
<evidence type="ECO:0000256" key="8">
    <source>
        <dbReference type="ARBA" id="ARBA00022737"/>
    </source>
</evidence>
<feature type="domain" description="EGF-like" evidence="17">
    <location>
        <begin position="1324"/>
        <end position="1360"/>
    </location>
</feature>
<feature type="disulfide bond" evidence="14">
    <location>
        <begin position="1464"/>
        <end position="1473"/>
    </location>
</feature>
<dbReference type="GO" id="GO:0007219">
    <property type="term" value="P:Notch signaling pathway"/>
    <property type="evidence" value="ECO:0007669"/>
    <property type="project" value="TreeGrafter"/>
</dbReference>
<dbReference type="GO" id="GO:0051241">
    <property type="term" value="P:negative regulation of multicellular organismal process"/>
    <property type="evidence" value="ECO:0007669"/>
    <property type="project" value="UniProtKB-ARBA"/>
</dbReference>
<keyword evidence="3" id="KW-1003">Cell membrane</keyword>
<dbReference type="Pfam" id="PF12661">
    <property type="entry name" value="hEGF"/>
    <property type="match status" value="4"/>
</dbReference>
<dbReference type="InterPro" id="IPR058727">
    <property type="entry name" value="Helical_Vwde"/>
</dbReference>
<dbReference type="InterPro" id="IPR000742">
    <property type="entry name" value="EGF"/>
</dbReference>
<evidence type="ECO:0000259" key="18">
    <source>
        <dbReference type="PROSITE" id="PS51233"/>
    </source>
</evidence>
<dbReference type="InterPro" id="IPR009030">
    <property type="entry name" value="Growth_fac_rcpt_cys_sf"/>
</dbReference>
<keyword evidence="5" id="KW-0597">Phosphoprotein</keyword>
<dbReference type="GO" id="GO:0009792">
    <property type="term" value="P:embryo development ending in birth or egg hatching"/>
    <property type="evidence" value="ECO:0007669"/>
    <property type="project" value="UniProtKB-ARBA"/>
</dbReference>
<dbReference type="PROSITE" id="PS00022">
    <property type="entry name" value="EGF_1"/>
    <property type="match status" value="10"/>
</dbReference>
<dbReference type="GO" id="GO:0048598">
    <property type="term" value="P:embryonic morphogenesis"/>
    <property type="evidence" value="ECO:0007669"/>
    <property type="project" value="UniProtKB-ARBA"/>
</dbReference>
<dbReference type="Pfam" id="PF00008">
    <property type="entry name" value="EGF"/>
    <property type="match status" value="5"/>
</dbReference>
<feature type="domain" description="EGF-like" evidence="17">
    <location>
        <begin position="1133"/>
        <end position="1168"/>
    </location>
</feature>
<dbReference type="FunFam" id="2.10.25.10:FF:000565">
    <property type="entry name" value="Predicted protein"/>
    <property type="match status" value="1"/>
</dbReference>
<dbReference type="GO" id="GO:0060562">
    <property type="term" value="P:epithelial tube morphogenesis"/>
    <property type="evidence" value="ECO:0007669"/>
    <property type="project" value="UniProtKB-ARBA"/>
</dbReference>
<dbReference type="InterPro" id="IPR000152">
    <property type="entry name" value="EGF-type_Asp/Asn_hydroxyl_site"/>
</dbReference>
<dbReference type="PROSITE" id="PS01187">
    <property type="entry name" value="EGF_CA"/>
    <property type="match status" value="4"/>
</dbReference>
<dbReference type="SUPFAM" id="SSF57196">
    <property type="entry name" value="EGF/Laminin"/>
    <property type="match status" value="4"/>
</dbReference>
<feature type="disulfide bond" evidence="14">
    <location>
        <begin position="1121"/>
        <end position="1130"/>
    </location>
</feature>
<feature type="disulfide bond" evidence="14">
    <location>
        <begin position="1388"/>
        <end position="1397"/>
    </location>
</feature>
<keyword evidence="20" id="KW-1185">Reference proteome</keyword>
<feature type="compositionally biased region" description="Polar residues" evidence="15">
    <location>
        <begin position="619"/>
        <end position="628"/>
    </location>
</feature>
<dbReference type="GO" id="GO:0030182">
    <property type="term" value="P:neuron differentiation"/>
    <property type="evidence" value="ECO:0007669"/>
    <property type="project" value="UniProtKB-ARBA"/>
</dbReference>
<dbReference type="PROSITE" id="PS01186">
    <property type="entry name" value="EGF_2"/>
    <property type="match status" value="10"/>
</dbReference>
<dbReference type="GO" id="GO:0016324">
    <property type="term" value="C:apical plasma membrane"/>
    <property type="evidence" value="ECO:0007669"/>
    <property type="project" value="UniProtKB-SubCell"/>
</dbReference>
<dbReference type="Pfam" id="PF26129">
    <property type="entry name" value="Vwde"/>
    <property type="match status" value="1"/>
</dbReference>
<dbReference type="FunFam" id="2.10.25.10:FF:000123">
    <property type="entry name" value="Crumbs homolog 1 (Drosophila)"/>
    <property type="match status" value="5"/>
</dbReference>
<keyword evidence="8" id="KW-0677">Repeat</keyword>
<dbReference type="GO" id="GO:0051049">
    <property type="term" value="P:regulation of transport"/>
    <property type="evidence" value="ECO:0007669"/>
    <property type="project" value="UniProtKB-ARBA"/>
</dbReference>
<dbReference type="FunFam" id="2.10.25.10:FF:000080">
    <property type="entry name" value="Neurogenic locus notch 1"/>
    <property type="match status" value="1"/>
</dbReference>
<dbReference type="CDD" id="cd00054">
    <property type="entry name" value="EGF_CA"/>
    <property type="match status" value="10"/>
</dbReference>
<keyword evidence="10" id="KW-1133">Transmembrane helix</keyword>
<dbReference type="Pfam" id="PF00094">
    <property type="entry name" value="VWD"/>
    <property type="match status" value="1"/>
</dbReference>
<evidence type="ECO:0000256" key="10">
    <source>
        <dbReference type="ARBA" id="ARBA00022989"/>
    </source>
</evidence>
<feature type="domain" description="VWFD" evidence="18">
    <location>
        <begin position="397"/>
        <end position="579"/>
    </location>
</feature>
<dbReference type="SMART" id="SM00181">
    <property type="entry name" value="EGF"/>
    <property type="match status" value="12"/>
</dbReference>
<sequence length="1482" mass="164186">MSEICEMQTFVVLLTLLSVCRSLDPCLNHQVIDDPYRSAGYQIQPGDSPICDEKLKVGWYKFINEVGGNLPEHIVNPHHCGTVAPIWMRGVHPSVADNVVDRFACVNFNGLFQGCLTAIPIKVKNCSDYYVYHLRPPHGCAMGYCAGTRVPCPRGQFGLFPDCRVSQKIDFPFALVPVPSIAYVDDEEEMVTLTCTFNFPSWTNVSFEIQWFVNGNSSTPSRICDEPGNSCNTRSASTSNFRPGDQVRCEIRARYNTHQENNWTLPVSSNSFFAGIEVRPRQLNIEECRVQKTYTLQLRPTVPIRSGDFYSPGTEDSIKVAFGSAVRGVYLVSACFFRLHHSDVGKWKNITVQVKCDDRDQPAQEATFTFSVTDTNSFWLNYNLPPVVLRKKENPVNLCQATGDPHYWTFDRRYFDFYTGTGDFVLYRNLDRYFEVQTRLWNCWDRACDCGVAIREHNDVIVLDTCTTDLHLRYGMPMKIRIPSKRRLRKGTEILVRHPGGYSEYEVRLPSGTRVRIQRYSWGNSVYLYAPRSDFSKTEGMCGNFNGDPNDDFLGGDNQNHADQEAFGLSWRVNKSESLFHIVPMCNDAQCDGSIFDQEFCTCTETSGVMDVRCNQSVSQPTETNQNPPFKPAPQGNLNNNEGKRDVEYSDDVIYRYDNIETPISFNSLRKKRDVNFKMSLENATDYCEKTLLNIDAVRVCIELPNVNVSGIIRQCASDLQATGDVFWVESAFEALKSSCQFEVVKNYSAYEKDEEGNLVPPTKITEKLCPNDCSFQGNCSNGTCVCNEGFVAADCSMRYDEIPRLFRALDEGLCDIRARPCKRTIVFGDYFLSSENLTCHVRESKVVPSTWIPMNVSQKFNGSKTDLFAVECNLPIPPINLGNYQVEGTPAARYFISVSNDGSHESEPVQMITFDPVCQVCNVSNGCSLKDDSCLIKGHCFAKGDPNPDDWCRQCIPSKSQHKWTQRCVNLPPNVTTPSVRYALIGEDLRLQLEGEDPEKRPFVVKMIGGSPSLASFSDSNVLHWTPESLNSTKFFFKATDECNASSTFNMTIEILICPCTDKGTCVPDPNHPRGSGMYYCECQPGYEGQTCEKEIDECLQSPCLHGTCIDAVNNYSCQCLSGYTGFNCTIDIDECQSSPCVHGTCVDKINGFTCICPTGFSGVRCDSNIDDCLATPCVNGTCIDLVNNYTCNCFAGFTGSNCDIKIKNCADDSCYPNVTCFKNSEIISCGPCPLGFTGDGKNCKDIDDCMNHTCTVSGGSCVDGVNNYSCVCLVGFTGDHCETNIDDCANHSCANGATCVDDTNDFSCRCIPGYTGKHCETDIDECINHTCANGASCIDLVNNFSCSCMAGFSGDLCETDVDDCANHSCANGATCVDGTNDFSCRCIPGYTGKHCETDVDDCANHTCANGATCVDGANNFSCKCIPGYSGERCETDIDDCHNHTCANGATCIDGTKNFSCSCLPGYTGKRCETGKVCLAV</sequence>
<feature type="disulfide bond" evidence="14">
    <location>
        <begin position="1158"/>
        <end position="1167"/>
    </location>
</feature>
<evidence type="ECO:0000256" key="13">
    <source>
        <dbReference type="ARBA" id="ARBA00023180"/>
    </source>
</evidence>
<reference evidence="19 20" key="1">
    <citation type="submission" date="2022-05" db="EMBL/GenBank/DDBJ databases">
        <authorList>
            <consortium name="Genoscope - CEA"/>
            <person name="William W."/>
        </authorList>
    </citation>
    <scope>NUCLEOTIDE SEQUENCE [LARGE SCALE GENOMIC DNA]</scope>
</reference>
<dbReference type="PROSITE" id="PS50026">
    <property type="entry name" value="EGF_3"/>
    <property type="match status" value="10"/>
</dbReference>
<dbReference type="GO" id="GO:0080090">
    <property type="term" value="P:regulation of primary metabolic process"/>
    <property type="evidence" value="ECO:0007669"/>
    <property type="project" value="UniProtKB-ARBA"/>
</dbReference>
<proteinExistence type="predicted"/>
<dbReference type="GO" id="GO:0008593">
    <property type="term" value="P:regulation of Notch signaling pathway"/>
    <property type="evidence" value="ECO:0007669"/>
    <property type="project" value="UniProtKB-ARBA"/>
</dbReference>
<keyword evidence="6" id="KW-0812">Transmembrane</keyword>
<dbReference type="InterPro" id="IPR018097">
    <property type="entry name" value="EGF_Ca-bd_CS"/>
</dbReference>
<dbReference type="FunFam" id="2.10.25.10:FF:000117">
    <property type="entry name" value="Delta-like protein"/>
    <property type="match status" value="1"/>
</dbReference>
<evidence type="ECO:0000313" key="19">
    <source>
        <dbReference type="EMBL" id="CAH3046555.1"/>
    </source>
</evidence>
<feature type="signal peptide" evidence="16">
    <location>
        <begin position="1"/>
        <end position="22"/>
    </location>
</feature>
<dbReference type="SMART" id="SM00179">
    <property type="entry name" value="EGF_CA"/>
    <property type="match status" value="10"/>
</dbReference>
<evidence type="ECO:0000259" key="17">
    <source>
        <dbReference type="PROSITE" id="PS50026"/>
    </source>
</evidence>
<keyword evidence="2" id="KW-0217">Developmental protein</keyword>
<dbReference type="GO" id="GO:0051093">
    <property type="term" value="P:negative regulation of developmental process"/>
    <property type="evidence" value="ECO:0007669"/>
    <property type="project" value="UniProtKB-ARBA"/>
</dbReference>
<feature type="disulfide bond" evidence="14">
    <location>
        <begin position="1426"/>
        <end position="1435"/>
    </location>
</feature>
<feature type="domain" description="EGF-like" evidence="17">
    <location>
        <begin position="1438"/>
        <end position="1474"/>
    </location>
</feature>
<evidence type="ECO:0000256" key="1">
    <source>
        <dbReference type="ARBA" id="ARBA00004247"/>
    </source>
</evidence>
<feature type="disulfide bond" evidence="14">
    <location>
        <begin position="1084"/>
        <end position="1093"/>
    </location>
</feature>
<dbReference type="PANTHER" id="PTHR12916">
    <property type="entry name" value="CYTOCHROME C OXIDASE POLYPEPTIDE VIC-2"/>
    <property type="match status" value="1"/>
</dbReference>
<evidence type="ECO:0000256" key="3">
    <source>
        <dbReference type="ARBA" id="ARBA00022475"/>
    </source>
</evidence>
<dbReference type="InterPro" id="IPR001881">
    <property type="entry name" value="EGF-like_Ca-bd_dom"/>
</dbReference>
<evidence type="ECO:0000256" key="16">
    <source>
        <dbReference type="SAM" id="SignalP"/>
    </source>
</evidence>
<dbReference type="GO" id="GO:0043005">
    <property type="term" value="C:neuron projection"/>
    <property type="evidence" value="ECO:0007669"/>
    <property type="project" value="UniProtKB-ARBA"/>
</dbReference>
<dbReference type="EMBL" id="CALNXJ010000008">
    <property type="protein sequence ID" value="CAH3046555.1"/>
    <property type="molecule type" value="Genomic_DNA"/>
</dbReference>
<organism evidence="19 20">
    <name type="scientific">Pocillopora meandrina</name>
    <dbReference type="NCBI Taxonomy" id="46732"/>
    <lineage>
        <taxon>Eukaryota</taxon>
        <taxon>Metazoa</taxon>
        <taxon>Cnidaria</taxon>
        <taxon>Anthozoa</taxon>
        <taxon>Hexacorallia</taxon>
        <taxon>Scleractinia</taxon>
        <taxon>Astrocoeniina</taxon>
        <taxon>Pocilloporidae</taxon>
        <taxon>Pocillopora</taxon>
    </lineage>
</organism>
<evidence type="ECO:0000256" key="7">
    <source>
        <dbReference type="ARBA" id="ARBA00022729"/>
    </source>
</evidence>
<protein>
    <submittedName>
        <fullName evidence="19">Uncharacterized protein</fullName>
    </submittedName>
</protein>
<dbReference type="GO" id="GO:0005509">
    <property type="term" value="F:calcium ion binding"/>
    <property type="evidence" value="ECO:0007669"/>
    <property type="project" value="InterPro"/>
</dbReference>
<keyword evidence="12 14" id="KW-1015">Disulfide bond</keyword>
<evidence type="ECO:0000256" key="9">
    <source>
        <dbReference type="ARBA" id="ARBA00022782"/>
    </source>
</evidence>
<feature type="disulfide bond" evidence="14">
    <location>
        <begin position="1100"/>
        <end position="1110"/>
    </location>
</feature>
<evidence type="ECO:0000256" key="12">
    <source>
        <dbReference type="ARBA" id="ARBA00023157"/>
    </source>
</evidence>
<dbReference type="PROSITE" id="PS51233">
    <property type="entry name" value="VWFD"/>
    <property type="match status" value="1"/>
</dbReference>
<dbReference type="InterPro" id="IPR057774">
    <property type="entry name" value="D8C_UMOD/GP2/OIT3-like"/>
</dbReference>
<keyword evidence="4 14" id="KW-0245">EGF-like domain</keyword>
<feature type="domain" description="EGF-like" evidence="17">
    <location>
        <begin position="1096"/>
        <end position="1131"/>
    </location>
</feature>
<evidence type="ECO:0000256" key="15">
    <source>
        <dbReference type="SAM" id="MobiDB-lite"/>
    </source>
</evidence>
<dbReference type="GO" id="GO:0048871">
    <property type="term" value="P:multicellular organismal-level homeostasis"/>
    <property type="evidence" value="ECO:0007669"/>
    <property type="project" value="UniProtKB-ARBA"/>
</dbReference>
<dbReference type="GO" id="GO:0003002">
    <property type="term" value="P:regionalization"/>
    <property type="evidence" value="ECO:0007669"/>
    <property type="project" value="UniProtKB-ARBA"/>
</dbReference>
<evidence type="ECO:0000256" key="4">
    <source>
        <dbReference type="ARBA" id="ARBA00022536"/>
    </source>
</evidence>
<dbReference type="InterPro" id="IPR003645">
    <property type="entry name" value="Fol_N"/>
</dbReference>
<dbReference type="InterPro" id="IPR013032">
    <property type="entry name" value="EGF-like_CS"/>
</dbReference>
<accession>A0AAU9W6F2</accession>
<dbReference type="Proteomes" id="UP001159428">
    <property type="component" value="Unassembled WGS sequence"/>
</dbReference>